<protein>
    <submittedName>
        <fullName evidence="1">Uncharacterized protein</fullName>
    </submittedName>
</protein>
<name>A0A498HIQ5_MALDO</name>
<comment type="caution">
    <text evidence="1">The sequence shown here is derived from an EMBL/GenBank/DDBJ whole genome shotgun (WGS) entry which is preliminary data.</text>
</comment>
<organism evidence="1 2">
    <name type="scientific">Malus domestica</name>
    <name type="common">Apple</name>
    <name type="synonym">Pyrus malus</name>
    <dbReference type="NCBI Taxonomy" id="3750"/>
    <lineage>
        <taxon>Eukaryota</taxon>
        <taxon>Viridiplantae</taxon>
        <taxon>Streptophyta</taxon>
        <taxon>Embryophyta</taxon>
        <taxon>Tracheophyta</taxon>
        <taxon>Spermatophyta</taxon>
        <taxon>Magnoliopsida</taxon>
        <taxon>eudicotyledons</taxon>
        <taxon>Gunneridae</taxon>
        <taxon>Pentapetalae</taxon>
        <taxon>rosids</taxon>
        <taxon>fabids</taxon>
        <taxon>Rosales</taxon>
        <taxon>Rosaceae</taxon>
        <taxon>Amygdaloideae</taxon>
        <taxon>Maleae</taxon>
        <taxon>Malus</taxon>
    </lineage>
</organism>
<keyword evidence="2" id="KW-1185">Reference proteome</keyword>
<dbReference type="STRING" id="3750.A0A498HIQ5"/>
<reference evidence="1 2" key="1">
    <citation type="submission" date="2018-10" db="EMBL/GenBank/DDBJ databases">
        <title>A high-quality apple genome assembly.</title>
        <authorList>
            <person name="Hu J."/>
        </authorList>
    </citation>
    <scope>NUCLEOTIDE SEQUENCE [LARGE SCALE GENOMIC DNA]</scope>
    <source>
        <strain evidence="2">cv. HFTH1</strain>
        <tissue evidence="1">Young leaf</tissue>
    </source>
</reference>
<dbReference type="AlphaFoldDB" id="A0A498HIQ5"/>
<gene>
    <name evidence="1" type="ORF">DVH24_007028</name>
</gene>
<proteinExistence type="predicted"/>
<dbReference type="EMBL" id="RDQH01000342">
    <property type="protein sequence ID" value="RXH69772.1"/>
    <property type="molecule type" value="Genomic_DNA"/>
</dbReference>
<evidence type="ECO:0000313" key="1">
    <source>
        <dbReference type="EMBL" id="RXH69772.1"/>
    </source>
</evidence>
<accession>A0A498HIQ5</accession>
<sequence length="84" mass="10099">MSNRNLTALLCHGRVLKDYFMELPMKNQENTRDVFFNRHATSKVPFTTFKMMYSYIPLEESYLQHRLSFLKKEENTSLKKGKKF</sequence>
<dbReference type="Proteomes" id="UP000290289">
    <property type="component" value="Chromosome 16"/>
</dbReference>
<evidence type="ECO:0000313" key="2">
    <source>
        <dbReference type="Proteomes" id="UP000290289"/>
    </source>
</evidence>